<reference evidence="2" key="1">
    <citation type="submission" date="2018-05" db="EMBL/GenBank/DDBJ databases">
        <authorList>
            <person name="Lanie J.A."/>
            <person name="Ng W.-L."/>
            <person name="Kazmierczak K.M."/>
            <person name="Andrzejewski T.M."/>
            <person name="Davidsen T.M."/>
            <person name="Wayne K.J."/>
            <person name="Tettelin H."/>
            <person name="Glass J.I."/>
            <person name="Rusch D."/>
            <person name="Podicherti R."/>
            <person name="Tsui H.-C.T."/>
            <person name="Winkler M.E."/>
        </authorList>
    </citation>
    <scope>NUCLEOTIDE SEQUENCE</scope>
</reference>
<organism evidence="2">
    <name type="scientific">marine metagenome</name>
    <dbReference type="NCBI Taxonomy" id="408172"/>
    <lineage>
        <taxon>unclassified sequences</taxon>
        <taxon>metagenomes</taxon>
        <taxon>ecological metagenomes</taxon>
    </lineage>
</organism>
<accession>A0A382V148</accession>
<dbReference type="SUPFAM" id="SSF55073">
    <property type="entry name" value="Nucleotide cyclase"/>
    <property type="match status" value="1"/>
</dbReference>
<dbReference type="PROSITE" id="PS50125">
    <property type="entry name" value="GUANYLATE_CYCLASE_2"/>
    <property type="match status" value="1"/>
</dbReference>
<evidence type="ECO:0000259" key="1">
    <source>
        <dbReference type="PROSITE" id="PS50125"/>
    </source>
</evidence>
<sequence>MSNVNRKLTSILATDCVGFSSHMEKDEEKTLGNLKACRSIIDPYIEEFGGKIFYTAGDSVIADFSSPVSCVNAATNFQKAIFERNETTDDDSKLIWRVGIHMDDVIIEGDNIYGNGVNIAARLEAACTPGQILLSSSVKDQVNNKVECKIEDAGTKSLKNITDSFQTFGISPSGDGVIKTDGVMYAEKEKESHYKPKLAVMPFSNMNKDEDGGYLVDGIVEDLITEFSMIRELEIISRQSCFDFRDNELDLKTFCKNFDVDFVVTGNIRTSGKRV</sequence>
<feature type="domain" description="Guanylate cyclase" evidence="1">
    <location>
        <begin position="10"/>
        <end position="124"/>
    </location>
</feature>
<dbReference type="GO" id="GO:0035556">
    <property type="term" value="P:intracellular signal transduction"/>
    <property type="evidence" value="ECO:0007669"/>
    <property type="project" value="InterPro"/>
</dbReference>
<dbReference type="GO" id="GO:0006171">
    <property type="term" value="P:cAMP biosynthetic process"/>
    <property type="evidence" value="ECO:0007669"/>
    <property type="project" value="TreeGrafter"/>
</dbReference>
<gene>
    <name evidence="2" type="ORF">METZ01_LOCUS392522</name>
</gene>
<dbReference type="CDD" id="cd07302">
    <property type="entry name" value="CHD"/>
    <property type="match status" value="1"/>
</dbReference>
<dbReference type="PANTHER" id="PTHR43081">
    <property type="entry name" value="ADENYLATE CYCLASE, TERMINAL-DIFFERENTIATION SPECIFIC-RELATED"/>
    <property type="match status" value="1"/>
</dbReference>
<dbReference type="AlphaFoldDB" id="A0A382V148"/>
<dbReference type="Pfam" id="PF00211">
    <property type="entry name" value="Guanylate_cyc"/>
    <property type="match status" value="1"/>
</dbReference>
<protein>
    <recommendedName>
        <fullName evidence="1">Guanylate cyclase domain-containing protein</fullName>
    </recommendedName>
</protein>
<dbReference type="EMBL" id="UINC01148017">
    <property type="protein sequence ID" value="SVD39668.1"/>
    <property type="molecule type" value="Genomic_DNA"/>
</dbReference>
<dbReference type="PANTHER" id="PTHR43081:SF19">
    <property type="entry name" value="PH-SENSITIVE ADENYLATE CYCLASE RV1264"/>
    <property type="match status" value="1"/>
</dbReference>
<evidence type="ECO:0000313" key="2">
    <source>
        <dbReference type="EMBL" id="SVD39668.1"/>
    </source>
</evidence>
<dbReference type="Gene3D" id="3.30.70.1230">
    <property type="entry name" value="Nucleotide cyclase"/>
    <property type="match status" value="1"/>
</dbReference>
<feature type="non-terminal residue" evidence="2">
    <location>
        <position position="275"/>
    </location>
</feature>
<dbReference type="InterPro" id="IPR050697">
    <property type="entry name" value="Adenylyl/Guanylyl_Cyclase_3/4"/>
</dbReference>
<name>A0A382V148_9ZZZZ</name>
<proteinExistence type="predicted"/>
<dbReference type="InterPro" id="IPR001054">
    <property type="entry name" value="A/G_cyclase"/>
</dbReference>
<dbReference type="InterPro" id="IPR029787">
    <property type="entry name" value="Nucleotide_cyclase"/>
</dbReference>